<dbReference type="Proteomes" id="UP000178892">
    <property type="component" value="Unassembled WGS sequence"/>
</dbReference>
<reference evidence="1 2" key="1">
    <citation type="journal article" date="2016" name="Nat. Commun.">
        <title>Thousands of microbial genomes shed light on interconnected biogeochemical processes in an aquifer system.</title>
        <authorList>
            <person name="Anantharaman K."/>
            <person name="Brown C.T."/>
            <person name="Hug L.A."/>
            <person name="Sharon I."/>
            <person name="Castelle C.J."/>
            <person name="Probst A.J."/>
            <person name="Thomas B.C."/>
            <person name="Singh A."/>
            <person name="Wilkins M.J."/>
            <person name="Karaoz U."/>
            <person name="Brodie E.L."/>
            <person name="Williams K.H."/>
            <person name="Hubbard S.S."/>
            <person name="Banfield J.F."/>
        </authorList>
    </citation>
    <scope>NUCLEOTIDE SEQUENCE [LARGE SCALE GENOMIC DNA]</scope>
</reference>
<accession>A0A1F5NU84</accession>
<evidence type="ECO:0000313" key="2">
    <source>
        <dbReference type="Proteomes" id="UP000178892"/>
    </source>
</evidence>
<evidence type="ECO:0000313" key="1">
    <source>
        <dbReference type="EMBL" id="OGE81227.1"/>
    </source>
</evidence>
<proteinExistence type="predicted"/>
<name>A0A1F5NU84_9BACT</name>
<organism evidence="1 2">
    <name type="scientific">Candidatus Doudnabacteria bacterium RIFCSPHIGHO2_01_FULL_46_24</name>
    <dbReference type="NCBI Taxonomy" id="1817825"/>
    <lineage>
        <taxon>Bacteria</taxon>
        <taxon>Candidatus Doudnaibacteriota</taxon>
    </lineage>
</organism>
<gene>
    <name evidence="1" type="ORF">A2720_01670</name>
</gene>
<protein>
    <submittedName>
        <fullName evidence="1">Uncharacterized protein</fullName>
    </submittedName>
</protein>
<dbReference type="STRING" id="1817825.A2720_01670"/>
<sequence length="59" mass="7130">MPNLLVIYEIAARAAAVRSKRSFREFERWVKEIIERYHDAAVERVARVHLFRLRQLYSV</sequence>
<dbReference type="AlphaFoldDB" id="A0A1F5NU84"/>
<comment type="caution">
    <text evidence="1">The sequence shown here is derived from an EMBL/GenBank/DDBJ whole genome shotgun (WGS) entry which is preliminary data.</text>
</comment>
<dbReference type="EMBL" id="MFEL01000010">
    <property type="protein sequence ID" value="OGE81227.1"/>
    <property type="molecule type" value="Genomic_DNA"/>
</dbReference>